<reference evidence="2 3" key="1">
    <citation type="submission" date="2024-09" db="EMBL/GenBank/DDBJ databases">
        <title>Genome sequencing and assembly of Phytophthora oleae, isolate VK10A, causative agent of rot of olive drupes.</title>
        <authorList>
            <person name="Conti Taguali S."/>
            <person name="Riolo M."/>
            <person name="La Spada F."/>
            <person name="Cacciola S.O."/>
            <person name="Dionisio G."/>
        </authorList>
    </citation>
    <scope>NUCLEOTIDE SEQUENCE [LARGE SCALE GENOMIC DNA]</scope>
    <source>
        <strain evidence="2 3">VK10A</strain>
    </source>
</reference>
<evidence type="ECO:0000313" key="2">
    <source>
        <dbReference type="EMBL" id="KAL3668120.1"/>
    </source>
</evidence>
<dbReference type="Proteomes" id="UP001632037">
    <property type="component" value="Unassembled WGS sequence"/>
</dbReference>
<feature type="compositionally biased region" description="Acidic residues" evidence="1">
    <location>
        <begin position="315"/>
        <end position="330"/>
    </location>
</feature>
<protein>
    <submittedName>
        <fullName evidence="2">Uncharacterized protein</fullName>
    </submittedName>
</protein>
<dbReference type="AlphaFoldDB" id="A0ABD3FQU1"/>
<feature type="region of interest" description="Disordered" evidence="1">
    <location>
        <begin position="186"/>
        <end position="222"/>
    </location>
</feature>
<evidence type="ECO:0000256" key="1">
    <source>
        <dbReference type="SAM" id="MobiDB-lite"/>
    </source>
</evidence>
<feature type="compositionally biased region" description="Basic and acidic residues" evidence="1">
    <location>
        <begin position="239"/>
        <end position="261"/>
    </location>
</feature>
<sequence>MLKALNKRIQTAKATLNFKEWEKDDKWSQEFLKHQEKRRYALQQELRRAQVSPQAVLRSKPLKSLHPRHAKSAALEMEENLELDRTKTDVARALSSRDLLRRGSKDRVVLGSRGGSDTTVQRASAANHRRIVELRKKKPSSPGLADCVEPSSTDLDPVYTTKAPAEQTAFIPDNEIVTVRFTFSRGRSRGTDNNTSALEQTDQPSPLEVDGSDGDMMSLSGAFSPGVELESALNDAVESCDHPRSPSKTADDPDLHDNNNSHDEAAHLAEIDVNTPQELATRAGDSLDEKKAIQNIPEEMVAASRGESNIHTQSDDEEDESYGDIFDDEALPSARASQQQHDRLEASGYASEFEDDVAPNVIPTAGQDGPVSPDEANEEEYFHDDFE</sequence>
<accession>A0ABD3FQU1</accession>
<comment type="caution">
    <text evidence="2">The sequence shown here is derived from an EMBL/GenBank/DDBJ whole genome shotgun (WGS) entry which is preliminary data.</text>
</comment>
<evidence type="ECO:0000313" key="3">
    <source>
        <dbReference type="Proteomes" id="UP001632037"/>
    </source>
</evidence>
<feature type="compositionally biased region" description="Acidic residues" evidence="1">
    <location>
        <begin position="375"/>
        <end position="387"/>
    </location>
</feature>
<feature type="compositionally biased region" description="Polar residues" evidence="1">
    <location>
        <begin position="191"/>
        <end position="204"/>
    </location>
</feature>
<proteinExistence type="predicted"/>
<dbReference type="EMBL" id="JBIMZQ010000012">
    <property type="protein sequence ID" value="KAL3668120.1"/>
    <property type="molecule type" value="Genomic_DNA"/>
</dbReference>
<gene>
    <name evidence="2" type="ORF">V7S43_006983</name>
</gene>
<name>A0ABD3FQU1_9STRA</name>
<keyword evidence="3" id="KW-1185">Reference proteome</keyword>
<organism evidence="2 3">
    <name type="scientific">Phytophthora oleae</name>
    <dbReference type="NCBI Taxonomy" id="2107226"/>
    <lineage>
        <taxon>Eukaryota</taxon>
        <taxon>Sar</taxon>
        <taxon>Stramenopiles</taxon>
        <taxon>Oomycota</taxon>
        <taxon>Peronosporomycetes</taxon>
        <taxon>Peronosporales</taxon>
        <taxon>Peronosporaceae</taxon>
        <taxon>Phytophthora</taxon>
    </lineage>
</organism>
<feature type="region of interest" description="Disordered" evidence="1">
    <location>
        <begin position="284"/>
        <end position="387"/>
    </location>
</feature>
<feature type="region of interest" description="Disordered" evidence="1">
    <location>
        <begin position="234"/>
        <end position="261"/>
    </location>
</feature>